<name>A0A0F8AB53_LARCR</name>
<gene>
    <name evidence="1" type="ORF">EH28_00083</name>
</gene>
<dbReference type="AlphaFoldDB" id="A0A0F8AB53"/>
<accession>A0A0F8AB53</accession>
<organism evidence="1">
    <name type="scientific">Larimichthys crocea</name>
    <name type="common">Large yellow croaker</name>
    <name type="synonym">Pseudosciaena crocea</name>
    <dbReference type="NCBI Taxonomy" id="215358"/>
    <lineage>
        <taxon>Eukaryota</taxon>
        <taxon>Metazoa</taxon>
        <taxon>Chordata</taxon>
        <taxon>Craniata</taxon>
        <taxon>Vertebrata</taxon>
        <taxon>Euteleostomi</taxon>
        <taxon>Actinopterygii</taxon>
        <taxon>Neopterygii</taxon>
        <taxon>Teleostei</taxon>
        <taxon>Neoteleostei</taxon>
        <taxon>Acanthomorphata</taxon>
        <taxon>Eupercaria</taxon>
        <taxon>Sciaenidae</taxon>
        <taxon>Larimichthys</taxon>
    </lineage>
</organism>
<proteinExistence type="predicted"/>
<sequence length="93" mass="10931">MLTRVAFGANVPAYRSFCIVIFLKLKLRLIRHEIALDIVAQFRYYALGRRTLERERETDFQPMTLLYCAVLYCRAILRLDASGRALLLLYLFL</sequence>
<protein>
    <submittedName>
        <fullName evidence="1">Uncharacterized protein</fullName>
    </submittedName>
</protein>
<reference evidence="1" key="1">
    <citation type="journal article" date="2015" name="PLoS Genet.">
        <title>Genome Sequencing of the Perciform Fish Larimichthys crocea Provides Insights into Molecular and Genetic Mechanisms of Stress Adaptation.</title>
        <authorList>
            <person name="Ao J."/>
            <person name="Mu Y."/>
            <person name="Xiang L.X."/>
            <person name="Fan D."/>
            <person name="Feng M."/>
            <person name="Zhang S."/>
            <person name="Shi Q."/>
            <person name="Zhu L.Y."/>
            <person name="Li T."/>
            <person name="Ding Y."/>
            <person name="Nie L."/>
            <person name="Li Q."/>
            <person name="Dong W.R."/>
            <person name="Jiang L."/>
            <person name="Sun B."/>
            <person name="Zhang X."/>
            <person name="Li M."/>
            <person name="Zhang H.Q."/>
            <person name="Xie S."/>
            <person name="Zhu Y."/>
            <person name="Jiang X."/>
            <person name="Wang X."/>
            <person name="Mu P."/>
            <person name="Chen W."/>
            <person name="Yue Z."/>
            <person name="Wang Z."/>
            <person name="Wang J."/>
            <person name="Shao J.Z."/>
            <person name="Chen X."/>
        </authorList>
    </citation>
    <scope>NUCLEOTIDE SEQUENCE [LARGE SCALE GENOMIC DNA]</scope>
    <source>
        <strain evidence="1">SSNF</strain>
        <tissue evidence="1">Blood</tissue>
    </source>
</reference>
<evidence type="ECO:0000313" key="1">
    <source>
        <dbReference type="EMBL" id="KKF09282.1"/>
    </source>
</evidence>
<dbReference type="EMBL" id="KQ043392">
    <property type="protein sequence ID" value="KKF09282.1"/>
    <property type="molecule type" value="Genomic_DNA"/>
</dbReference>